<gene>
    <name evidence="3" type="ORF">H8698_08170</name>
</gene>
<sequence>MKKMMSLLLSLAMILSAAGMITAGAAEVTTSFKDETGFNFSFENESDFTHPDMVLDSSGSSTFKTPGVTRYCEGAYGSKGAVAAHIEITAGGDGIANEGVSNIELIPGQEYELSMDLKLFSPENFAKLPNVNVFFMIHDKNSMYADPEGTTPATASYYYQVHKISGADVFRFNEDGTTVSGDWAHLNYKFTATNKYSSGYVKNGEAAKVYMFVRFGTSEHGIVNNSNDFTQEFRDSCETINAPGQKHDGKKALWIEYAIDNVGLRPASIEPEEPVEKDSALWRASFENESWTNETEGVSLHASYAKTALSTDVPSEIADTSKSSLELTYTGWTGNGGYTEIVANVTDNNKKMWYNRAYEVSFWAKGSQAVADYYNEHAKDGQKLMFIPERNNGSRLDRTKPMWNDFKLNDPITTEWTKYTYLYYEELPMSLGRDGENAWETKFDLRFSCVPSLAANAPEAADYKIYLDDFTVTPLDIVHNGDLAIADASQSDYSYAWYDGAANATTVGLAGEDTKTPAIFHNGTIESVTDFNGADSKNVLKVTKDGGAPYQGVDIENGKTYQISFWAKADDAESVDQPINLVLDRDIQGQILDATEPTYTDVPKWASYRIDTTDKKDITLNTEHYDGYGAPTEATGSIPFYLYGGVIANSYHKPGELTPTNYEETLVYDDYYDRMLSKNTQLGNEPTAWAYQYYDGTEWVGTNDKAEITSGETLGEDWTLYTVEYQWNYPGKHYRMPKLTFLDNANYSLTDIKIEEVEGTDPNAKPEFHIENLTATSDKTILNSTDSILLTWNFVSTGEVEAVEGDGKSLVKVYADNGGDLALIGTTRADNAGRTEIKASADLFGKNLVFEVIPVDSKGNYGVGAQAAFAGRIALSASSELKLNLDKTSADWSANILTDNVSGTASVYVATYNQNNKLIAVSEEPFAYASGENTKTGTVQISSAATTVKLFVWDENLKPMLAEKKISLMPVNNNPFAGDNNINVVFLGDSIYAGAGAEPQSERWVNKVGAWFTNTYAKNGVTVTPHYKGVGGTTTDYSLVRVMRDVVDLDPDIVFFSHTCNDGNRDTRRNMESVVRTLAALDNPPYIVFTRTTNRSYSESNGYGNQVAEFYGLPLIDDLEAFKAATNGTGVSMSDLFISDGVHPSNAGYQVIADEIIRCMETGRYYQKAIDRADKLIENSGAIAEATWFSSTDTSKVTRSTGWTAGSNYVQSSAAGDTLEFSFTGNILAFEYGLHKDSGLIEVWVDDKLEVTCNPRYNDSITSYQLVCKGDSILLDLEYGTHKVVMKTVQNPQVTGSQVDRIFGIMTGAWVQE</sequence>
<dbReference type="RefSeq" id="WP_249312744.1">
    <property type="nucleotide sequence ID" value="NZ_JACRSU010000003.1"/>
</dbReference>
<evidence type="ECO:0000313" key="3">
    <source>
        <dbReference type="EMBL" id="MBC8540949.1"/>
    </source>
</evidence>
<feature type="domain" description="SGNH hydrolase-type esterase" evidence="2">
    <location>
        <begin position="986"/>
        <end position="1151"/>
    </location>
</feature>
<reference evidence="3" key="1">
    <citation type="submission" date="2020-08" db="EMBL/GenBank/DDBJ databases">
        <title>Genome public.</title>
        <authorList>
            <person name="Liu C."/>
            <person name="Sun Q."/>
        </authorList>
    </citation>
    <scope>NUCLEOTIDE SEQUENCE</scope>
    <source>
        <strain evidence="3">H8</strain>
    </source>
</reference>
<dbReference type="InterPro" id="IPR008979">
    <property type="entry name" value="Galactose-bd-like_sf"/>
</dbReference>
<feature type="signal peptide" evidence="1">
    <location>
        <begin position="1"/>
        <end position="25"/>
    </location>
</feature>
<dbReference type="InterPro" id="IPR036514">
    <property type="entry name" value="SGNH_hydro_sf"/>
</dbReference>
<evidence type="ECO:0000256" key="1">
    <source>
        <dbReference type="SAM" id="SignalP"/>
    </source>
</evidence>
<accession>A0A926HYC1</accession>
<dbReference type="Gene3D" id="3.40.50.1110">
    <property type="entry name" value="SGNH hydrolase"/>
    <property type="match status" value="1"/>
</dbReference>
<name>A0A926HYC1_9FIRM</name>
<dbReference type="InterPro" id="IPR013830">
    <property type="entry name" value="SGNH_hydro"/>
</dbReference>
<dbReference type="PANTHER" id="PTHR34407:SF1">
    <property type="entry name" value="SGNH HYDROLASE-TYPE ESTERASE DOMAIN-CONTAINING PROTEIN"/>
    <property type="match status" value="1"/>
</dbReference>
<keyword evidence="1" id="KW-0732">Signal</keyword>
<evidence type="ECO:0000313" key="4">
    <source>
        <dbReference type="Proteomes" id="UP000611762"/>
    </source>
</evidence>
<proteinExistence type="predicted"/>
<dbReference type="Pfam" id="PF13472">
    <property type="entry name" value="Lipase_GDSL_2"/>
    <property type="match status" value="1"/>
</dbReference>
<dbReference type="EMBL" id="JACRSU010000003">
    <property type="protein sequence ID" value="MBC8540949.1"/>
    <property type="molecule type" value="Genomic_DNA"/>
</dbReference>
<dbReference type="SUPFAM" id="SSF49785">
    <property type="entry name" value="Galactose-binding domain-like"/>
    <property type="match status" value="1"/>
</dbReference>
<feature type="chain" id="PRO_5036881254" description="SGNH hydrolase-type esterase domain-containing protein" evidence="1">
    <location>
        <begin position="26"/>
        <end position="1313"/>
    </location>
</feature>
<dbReference type="PANTHER" id="PTHR34407">
    <property type="entry name" value="EXPRESSED PROTEIN"/>
    <property type="match status" value="1"/>
</dbReference>
<protein>
    <recommendedName>
        <fullName evidence="2">SGNH hydrolase-type esterase domain-containing protein</fullName>
    </recommendedName>
</protein>
<evidence type="ECO:0000259" key="2">
    <source>
        <dbReference type="Pfam" id="PF13472"/>
    </source>
</evidence>
<organism evidence="3 4">
    <name type="scientific">Congzhengia minquanensis</name>
    <dbReference type="NCBI Taxonomy" id="2763657"/>
    <lineage>
        <taxon>Bacteria</taxon>
        <taxon>Bacillati</taxon>
        <taxon>Bacillota</taxon>
        <taxon>Clostridia</taxon>
        <taxon>Eubacteriales</taxon>
        <taxon>Oscillospiraceae</taxon>
        <taxon>Congzhengia</taxon>
    </lineage>
</organism>
<dbReference type="Gene3D" id="2.60.120.260">
    <property type="entry name" value="Galactose-binding domain-like"/>
    <property type="match status" value="3"/>
</dbReference>
<keyword evidence="4" id="KW-1185">Reference proteome</keyword>
<dbReference type="Proteomes" id="UP000611762">
    <property type="component" value="Unassembled WGS sequence"/>
</dbReference>
<comment type="caution">
    <text evidence="3">The sequence shown here is derived from an EMBL/GenBank/DDBJ whole genome shotgun (WGS) entry which is preliminary data.</text>
</comment>
<dbReference type="SUPFAM" id="SSF52266">
    <property type="entry name" value="SGNH hydrolase"/>
    <property type="match status" value="1"/>
</dbReference>